<evidence type="ECO:0000313" key="1">
    <source>
        <dbReference type="EMBL" id="RZB83807.1"/>
    </source>
</evidence>
<dbReference type="EMBL" id="QZWG01000011">
    <property type="protein sequence ID" value="RZB83807.1"/>
    <property type="molecule type" value="Genomic_DNA"/>
</dbReference>
<dbReference type="Proteomes" id="UP000289340">
    <property type="component" value="Chromosome 11"/>
</dbReference>
<organism evidence="1 2">
    <name type="scientific">Glycine soja</name>
    <name type="common">Wild soybean</name>
    <dbReference type="NCBI Taxonomy" id="3848"/>
    <lineage>
        <taxon>Eukaryota</taxon>
        <taxon>Viridiplantae</taxon>
        <taxon>Streptophyta</taxon>
        <taxon>Embryophyta</taxon>
        <taxon>Tracheophyta</taxon>
        <taxon>Spermatophyta</taxon>
        <taxon>Magnoliopsida</taxon>
        <taxon>eudicotyledons</taxon>
        <taxon>Gunneridae</taxon>
        <taxon>Pentapetalae</taxon>
        <taxon>rosids</taxon>
        <taxon>fabids</taxon>
        <taxon>Fabales</taxon>
        <taxon>Fabaceae</taxon>
        <taxon>Papilionoideae</taxon>
        <taxon>50 kb inversion clade</taxon>
        <taxon>NPAAA clade</taxon>
        <taxon>indigoferoid/millettioid clade</taxon>
        <taxon>Phaseoleae</taxon>
        <taxon>Glycine</taxon>
        <taxon>Glycine subgen. Soja</taxon>
    </lineage>
</organism>
<proteinExistence type="predicted"/>
<protein>
    <submittedName>
        <fullName evidence="1">Uncharacterized protein</fullName>
    </submittedName>
</protein>
<evidence type="ECO:0000313" key="2">
    <source>
        <dbReference type="Proteomes" id="UP000289340"/>
    </source>
</evidence>
<comment type="caution">
    <text evidence="1">The sequence shown here is derived from an EMBL/GenBank/DDBJ whole genome shotgun (WGS) entry which is preliminary data.</text>
</comment>
<name>A0A445ICS2_GLYSO</name>
<reference evidence="1 2" key="1">
    <citation type="submission" date="2018-09" db="EMBL/GenBank/DDBJ databases">
        <title>A high-quality reference genome of wild soybean provides a powerful tool to mine soybean genomes.</title>
        <authorList>
            <person name="Xie M."/>
            <person name="Chung C.Y.L."/>
            <person name="Li M.-W."/>
            <person name="Wong F.-L."/>
            <person name="Chan T.-F."/>
            <person name="Lam H.-M."/>
        </authorList>
    </citation>
    <scope>NUCLEOTIDE SEQUENCE [LARGE SCALE GENOMIC DNA]</scope>
    <source>
        <strain evidence="2">cv. W05</strain>
        <tissue evidence="1">Hypocotyl of etiolated seedlings</tissue>
    </source>
</reference>
<keyword evidence="2" id="KW-1185">Reference proteome</keyword>
<gene>
    <name evidence="1" type="ORF">D0Y65_032356</name>
</gene>
<sequence>MKTARGQSPFLCFTLLGAVMATRAQQIYHSLLFIFSFCELSVPCCLVEL</sequence>
<dbReference type="AlphaFoldDB" id="A0A445ICS2"/>
<accession>A0A445ICS2</accession>